<evidence type="ECO:0000313" key="1">
    <source>
        <dbReference type="EMBL" id="MEZ8196663.1"/>
    </source>
</evidence>
<gene>
    <name evidence="1" type="ORF">ACED38_17435</name>
</gene>
<protein>
    <recommendedName>
        <fullName evidence="3">Tc1-like transposase DDE domain-containing protein</fullName>
    </recommendedName>
</protein>
<name>A0ABV4MAW8_9VIBR</name>
<evidence type="ECO:0000313" key="2">
    <source>
        <dbReference type="Proteomes" id="UP001569153"/>
    </source>
</evidence>
<sequence length="97" mass="10723">MPKPSLWSPLDLESLIKYAYLFGSVCPAKGMGEAIVVLGVNKDIMISHLEQISKATEQSRHTVVIMDGASWHCDDIGNEFNNVSIINSPLFSRAEPY</sequence>
<organism evidence="1 2">
    <name type="scientific">Vibrio cortegadensis</name>
    <dbReference type="NCBI Taxonomy" id="1328770"/>
    <lineage>
        <taxon>Bacteria</taxon>
        <taxon>Pseudomonadati</taxon>
        <taxon>Pseudomonadota</taxon>
        <taxon>Gammaproteobacteria</taxon>
        <taxon>Vibrionales</taxon>
        <taxon>Vibrionaceae</taxon>
        <taxon>Vibrio</taxon>
    </lineage>
</organism>
<comment type="caution">
    <text evidence="1">The sequence shown here is derived from an EMBL/GenBank/DDBJ whole genome shotgun (WGS) entry which is preliminary data.</text>
</comment>
<keyword evidence="2" id="KW-1185">Reference proteome</keyword>
<dbReference type="RefSeq" id="WP_371730996.1">
    <property type="nucleotide sequence ID" value="NZ_JBGOOT010000018.1"/>
</dbReference>
<dbReference type="EMBL" id="JBGOOT010000018">
    <property type="protein sequence ID" value="MEZ8196663.1"/>
    <property type="molecule type" value="Genomic_DNA"/>
</dbReference>
<proteinExistence type="predicted"/>
<evidence type="ECO:0008006" key="3">
    <source>
        <dbReference type="Google" id="ProtNLM"/>
    </source>
</evidence>
<reference evidence="1 2" key="1">
    <citation type="submission" date="2024-06" db="EMBL/GenBank/DDBJ databases">
        <authorList>
            <person name="Steensen K."/>
            <person name="Seneca J."/>
            <person name="Bartlau N."/>
            <person name="Yu A.X."/>
            <person name="Polz M.F."/>
        </authorList>
    </citation>
    <scope>NUCLEOTIDE SEQUENCE [LARGE SCALE GENOMIC DNA]</scope>
    <source>
        <strain evidence="1 2">FF146</strain>
    </source>
</reference>
<dbReference type="Proteomes" id="UP001569153">
    <property type="component" value="Unassembled WGS sequence"/>
</dbReference>
<accession>A0ABV4MAW8</accession>